<name>A0A9D8KHX5_9DELT</name>
<evidence type="ECO:0000313" key="2">
    <source>
        <dbReference type="Proteomes" id="UP000809273"/>
    </source>
</evidence>
<proteinExistence type="predicted"/>
<dbReference type="Proteomes" id="UP000809273">
    <property type="component" value="Unassembled WGS sequence"/>
</dbReference>
<comment type="caution">
    <text evidence="1">The sequence shown here is derived from an EMBL/GenBank/DDBJ whole genome shotgun (WGS) entry which is preliminary data.</text>
</comment>
<dbReference type="EMBL" id="JAFGIX010000086">
    <property type="protein sequence ID" value="MBN1574658.1"/>
    <property type="molecule type" value="Genomic_DNA"/>
</dbReference>
<protein>
    <submittedName>
        <fullName evidence="1">Uncharacterized protein</fullName>
    </submittedName>
</protein>
<reference evidence="1" key="2">
    <citation type="submission" date="2021-01" db="EMBL/GenBank/DDBJ databases">
        <authorList>
            <person name="Hahn C.R."/>
            <person name="Youssef N.H."/>
            <person name="Elshahed M."/>
        </authorList>
    </citation>
    <scope>NUCLEOTIDE SEQUENCE</scope>
    <source>
        <strain evidence="1">Zod_Metabat.24</strain>
    </source>
</reference>
<evidence type="ECO:0000313" key="1">
    <source>
        <dbReference type="EMBL" id="MBN1574658.1"/>
    </source>
</evidence>
<reference evidence="1" key="1">
    <citation type="journal article" date="2021" name="Environ. Microbiol.">
        <title>Genomic characterization of three novel Desulfobacterota classes expand the metabolic and phylogenetic diversity of the phylum.</title>
        <authorList>
            <person name="Murphy C.L."/>
            <person name="Biggerstaff J."/>
            <person name="Eichhorn A."/>
            <person name="Ewing E."/>
            <person name="Shahan R."/>
            <person name="Soriano D."/>
            <person name="Stewart S."/>
            <person name="VanMol K."/>
            <person name="Walker R."/>
            <person name="Walters P."/>
            <person name="Elshahed M.S."/>
            <person name="Youssef N.H."/>
        </authorList>
    </citation>
    <scope>NUCLEOTIDE SEQUENCE</scope>
    <source>
        <strain evidence="1">Zod_Metabat.24</strain>
    </source>
</reference>
<organism evidence="1 2">
    <name type="scientific">Candidatus Zymogenus saltonus</name>
    <dbReference type="NCBI Taxonomy" id="2844893"/>
    <lineage>
        <taxon>Bacteria</taxon>
        <taxon>Deltaproteobacteria</taxon>
        <taxon>Candidatus Zymogenia</taxon>
        <taxon>Candidatus Zymogeniales</taxon>
        <taxon>Candidatus Zymogenaceae</taxon>
        <taxon>Candidatus Zymogenus</taxon>
    </lineage>
</organism>
<dbReference type="AlphaFoldDB" id="A0A9D8KHX5"/>
<sequence>MGAERGSRAGRWAGCGTAAMFPTGAAAYGPFHAGAVGAVKSIRWMWQGVDGIDYERS</sequence>
<gene>
    <name evidence="1" type="ORF">JW984_15785</name>
</gene>
<accession>A0A9D8KHX5</accession>